<dbReference type="RefSeq" id="WP_126785227.1">
    <property type="nucleotide sequence ID" value="NZ_PIQF01000003.1"/>
</dbReference>
<dbReference type="InterPro" id="IPR003018">
    <property type="entry name" value="GAF"/>
</dbReference>
<evidence type="ECO:0000256" key="3">
    <source>
        <dbReference type="SAM" id="Coils"/>
    </source>
</evidence>
<dbReference type="Proteomes" id="UP000287908">
    <property type="component" value="Unassembled WGS sequence"/>
</dbReference>
<evidence type="ECO:0000259" key="4">
    <source>
        <dbReference type="PROSITE" id="PS50109"/>
    </source>
</evidence>
<dbReference type="Pfam" id="PF02518">
    <property type="entry name" value="HATPase_c"/>
    <property type="match status" value="1"/>
</dbReference>
<evidence type="ECO:0000313" key="5">
    <source>
        <dbReference type="EMBL" id="RUO75354.1"/>
    </source>
</evidence>
<evidence type="ECO:0000256" key="2">
    <source>
        <dbReference type="ARBA" id="ARBA00012438"/>
    </source>
</evidence>
<protein>
    <recommendedName>
        <fullName evidence="2">histidine kinase</fullName>
        <ecNumber evidence="2">2.7.13.3</ecNumber>
    </recommendedName>
</protein>
<feature type="coiled-coil region" evidence="3">
    <location>
        <begin position="167"/>
        <end position="212"/>
    </location>
</feature>
<dbReference type="Gene3D" id="3.30.450.40">
    <property type="match status" value="1"/>
</dbReference>
<name>A0A432ZBR0_9GAMM</name>
<dbReference type="Gene3D" id="3.30.565.10">
    <property type="entry name" value="Histidine kinase-like ATPase, C-terminal domain"/>
    <property type="match status" value="1"/>
</dbReference>
<gene>
    <name evidence="5" type="ORF">CWI81_10295</name>
</gene>
<proteinExistence type="predicted"/>
<keyword evidence="3" id="KW-0175">Coiled coil</keyword>
<evidence type="ECO:0000313" key="6">
    <source>
        <dbReference type="Proteomes" id="UP000287908"/>
    </source>
</evidence>
<sequence length="457" mass="51185">MLERLENILLDVSKSPEIDDGQLDKATLKILNAAMDGLEITRVGVWLYKNDSTKLHTEMVLDEKSALKKQLSIAEQDYPDYFAALRTERIIIANNARSHLATHELTEYMQPLGIVAMLDAPLRHKGKMVGVICCESRQADRKWTSDEVAFVGILADIYGRAMSAAERHKFEQLLIRQNEQLEEIVEQRTESLQNALDNFKQAQDRLVETEKMAALGKLVAGVAHEVNTPLGIAVTATTHCEHRLKKLQKSFVDGNISRKQLTNFIDETLDAYTLLSSNLERAATLIQNFKKTAVDQSSFELVNCQLTDYLNALVISLKPMVKKKKVSINIDAKADVSIRTYQGALAQIITNLVSNCHDHAFLQPDENHQITIIIEPHEDGAIIRFTDNGRGMDKDTLNSIFEPFYTTARDSGGSGLGLSIVYNLVVRKLKGEIDVKSELSKGSEFILLLPNLDQHKT</sequence>
<dbReference type="InterPro" id="IPR004358">
    <property type="entry name" value="Sig_transdc_His_kin-like_C"/>
</dbReference>
<accession>A0A432ZBR0</accession>
<evidence type="ECO:0000256" key="1">
    <source>
        <dbReference type="ARBA" id="ARBA00000085"/>
    </source>
</evidence>
<dbReference type="GO" id="GO:0000155">
    <property type="term" value="F:phosphorelay sensor kinase activity"/>
    <property type="evidence" value="ECO:0007669"/>
    <property type="project" value="InterPro"/>
</dbReference>
<reference evidence="5 6" key="1">
    <citation type="journal article" date="2011" name="Front. Microbiol.">
        <title>Genomic signatures of strain selection and enhancement in Bacillus atrophaeus var. globigii, a historical biowarfare simulant.</title>
        <authorList>
            <person name="Gibbons H.S."/>
            <person name="Broomall S.M."/>
            <person name="McNew L.A."/>
            <person name="Daligault H."/>
            <person name="Chapman C."/>
            <person name="Bruce D."/>
            <person name="Karavis M."/>
            <person name="Krepps M."/>
            <person name="McGregor P.A."/>
            <person name="Hong C."/>
            <person name="Park K.H."/>
            <person name="Akmal A."/>
            <person name="Feldman A."/>
            <person name="Lin J.S."/>
            <person name="Chang W.E."/>
            <person name="Higgs B.W."/>
            <person name="Demirev P."/>
            <person name="Lindquist J."/>
            <person name="Liem A."/>
            <person name="Fochler E."/>
            <person name="Read T.D."/>
            <person name="Tapia R."/>
            <person name="Johnson S."/>
            <person name="Bishop-Lilly K.A."/>
            <person name="Detter C."/>
            <person name="Han C."/>
            <person name="Sozhamannan S."/>
            <person name="Rosenzweig C.N."/>
            <person name="Skowronski E.W."/>
        </authorList>
    </citation>
    <scope>NUCLEOTIDE SEQUENCE [LARGE SCALE GENOMIC DNA]</scope>
    <source>
        <strain evidence="5 6">CL-SP19</strain>
    </source>
</reference>
<dbReference type="EC" id="2.7.13.3" evidence="2"/>
<dbReference type="PANTHER" id="PTHR43065">
    <property type="entry name" value="SENSOR HISTIDINE KINASE"/>
    <property type="match status" value="1"/>
</dbReference>
<dbReference type="PRINTS" id="PR00344">
    <property type="entry name" value="BCTRLSENSOR"/>
</dbReference>
<dbReference type="SMART" id="SM00065">
    <property type="entry name" value="GAF"/>
    <property type="match status" value="1"/>
</dbReference>
<feature type="domain" description="Histidine kinase" evidence="4">
    <location>
        <begin position="221"/>
        <end position="453"/>
    </location>
</feature>
<dbReference type="InterPro" id="IPR003594">
    <property type="entry name" value="HATPase_dom"/>
</dbReference>
<dbReference type="InterPro" id="IPR029016">
    <property type="entry name" value="GAF-like_dom_sf"/>
</dbReference>
<dbReference type="InterPro" id="IPR005467">
    <property type="entry name" value="His_kinase_dom"/>
</dbReference>
<comment type="catalytic activity">
    <reaction evidence="1">
        <text>ATP + protein L-histidine = ADP + protein N-phospho-L-histidine.</text>
        <dbReference type="EC" id="2.7.13.3"/>
    </reaction>
</comment>
<keyword evidence="5" id="KW-0808">Transferase</keyword>
<dbReference type="PROSITE" id="PS50109">
    <property type="entry name" value="HIS_KIN"/>
    <property type="match status" value="1"/>
</dbReference>
<dbReference type="SUPFAM" id="SSF47384">
    <property type="entry name" value="Homodimeric domain of signal transducing histidine kinase"/>
    <property type="match status" value="1"/>
</dbReference>
<dbReference type="InterPro" id="IPR036097">
    <property type="entry name" value="HisK_dim/P_sf"/>
</dbReference>
<dbReference type="Gene3D" id="1.10.287.130">
    <property type="match status" value="1"/>
</dbReference>
<dbReference type="SMART" id="SM00387">
    <property type="entry name" value="HATPase_c"/>
    <property type="match status" value="1"/>
</dbReference>
<dbReference type="CDD" id="cd00075">
    <property type="entry name" value="HATPase"/>
    <property type="match status" value="1"/>
</dbReference>
<dbReference type="InterPro" id="IPR036890">
    <property type="entry name" value="HATPase_C_sf"/>
</dbReference>
<dbReference type="EMBL" id="PIQF01000003">
    <property type="protein sequence ID" value="RUO75354.1"/>
    <property type="molecule type" value="Genomic_DNA"/>
</dbReference>
<dbReference type="SUPFAM" id="SSF55781">
    <property type="entry name" value="GAF domain-like"/>
    <property type="match status" value="1"/>
</dbReference>
<organism evidence="5 6">
    <name type="scientific">Idiomarina seosinensis</name>
    <dbReference type="NCBI Taxonomy" id="281739"/>
    <lineage>
        <taxon>Bacteria</taxon>
        <taxon>Pseudomonadati</taxon>
        <taxon>Pseudomonadota</taxon>
        <taxon>Gammaproteobacteria</taxon>
        <taxon>Alteromonadales</taxon>
        <taxon>Idiomarinaceae</taxon>
        <taxon>Idiomarina</taxon>
    </lineage>
</organism>
<dbReference type="SUPFAM" id="SSF55874">
    <property type="entry name" value="ATPase domain of HSP90 chaperone/DNA topoisomerase II/histidine kinase"/>
    <property type="match status" value="1"/>
</dbReference>
<dbReference type="AlphaFoldDB" id="A0A432ZBR0"/>
<dbReference type="OrthoDB" id="2521613at2"/>
<comment type="caution">
    <text evidence="5">The sequence shown here is derived from an EMBL/GenBank/DDBJ whole genome shotgun (WGS) entry which is preliminary data.</text>
</comment>
<keyword evidence="6" id="KW-1185">Reference proteome</keyword>
<dbReference type="Pfam" id="PF01590">
    <property type="entry name" value="GAF"/>
    <property type="match status" value="1"/>
</dbReference>
<keyword evidence="5" id="KW-0418">Kinase</keyword>